<feature type="region of interest" description="Disordered" evidence="1">
    <location>
        <begin position="338"/>
        <end position="372"/>
    </location>
</feature>
<protein>
    <submittedName>
        <fullName evidence="2">Uncharacterized protein</fullName>
    </submittedName>
</protein>
<dbReference type="RefSeq" id="XP_024354278.1">
    <property type="nucleotide sequence ID" value="XM_024491425.1"/>
</dbReference>
<feature type="compositionally biased region" description="Polar residues" evidence="1">
    <location>
        <begin position="295"/>
        <end position="304"/>
    </location>
</feature>
<keyword evidence="3" id="KW-1185">Reference proteome</keyword>
<sequence length="372" mass="43131">MITLRNDQIHLMLIFKNFTINKEEPRSYLISKIHAAQKFFMIAVLEWRKHYVPSLITISDAHAYSHLSSTLKDFPEILMEQKKFASNGIIEKWLKNPLTNLEWIKEPQCKPNLADLRRPPLSSELALYIPVQYERLYVPCADFLGWKVKKLLALKKYAKKKTNLESFLEKSLEKQIMTHGVLFKAGKFLLVLLFFPERINHIHLLEYLHIKMPVYFTFSRISHKPFIPSLRQLYNLLMINVYVSKKEGLVYILLFDANFVKTLSAVELPWEKRSEFLSTQYSDEQARTEFFTEASNETNVSSTLEMHPEKENSDSSKSIQNKSVSNLTSSGLVTESVATTVSPATMKGEHLKRNTSFSTERHEVMLTSKSSN</sequence>
<dbReference type="CTD" id="36337891"/>
<dbReference type="KEGG" id="egl:EGR_02176"/>
<evidence type="ECO:0000313" key="3">
    <source>
        <dbReference type="Proteomes" id="UP000019149"/>
    </source>
</evidence>
<comment type="caution">
    <text evidence="2">The sequence shown here is derived from an EMBL/GenBank/DDBJ whole genome shotgun (WGS) entry which is preliminary data.</text>
</comment>
<evidence type="ECO:0000313" key="2">
    <source>
        <dbReference type="EMBL" id="EUB63082.1"/>
    </source>
</evidence>
<evidence type="ECO:0000256" key="1">
    <source>
        <dbReference type="SAM" id="MobiDB-lite"/>
    </source>
</evidence>
<organism evidence="2 3">
    <name type="scientific">Echinococcus granulosus</name>
    <name type="common">Hydatid tapeworm</name>
    <dbReference type="NCBI Taxonomy" id="6210"/>
    <lineage>
        <taxon>Eukaryota</taxon>
        <taxon>Metazoa</taxon>
        <taxon>Spiralia</taxon>
        <taxon>Lophotrochozoa</taxon>
        <taxon>Platyhelminthes</taxon>
        <taxon>Cestoda</taxon>
        <taxon>Eucestoda</taxon>
        <taxon>Cyclophyllidea</taxon>
        <taxon>Taeniidae</taxon>
        <taxon>Echinococcus</taxon>
        <taxon>Echinococcus granulosus group</taxon>
    </lineage>
</organism>
<gene>
    <name evidence="2" type="ORF">EGR_02176</name>
</gene>
<dbReference type="AlphaFoldDB" id="W6UX37"/>
<dbReference type="GeneID" id="36337891"/>
<name>W6UX37_ECHGR</name>
<proteinExistence type="predicted"/>
<feature type="region of interest" description="Disordered" evidence="1">
    <location>
        <begin position="295"/>
        <end position="321"/>
    </location>
</feature>
<dbReference type="EMBL" id="APAU02000009">
    <property type="protein sequence ID" value="EUB63082.1"/>
    <property type="molecule type" value="Genomic_DNA"/>
</dbReference>
<dbReference type="Proteomes" id="UP000019149">
    <property type="component" value="Unassembled WGS sequence"/>
</dbReference>
<reference evidence="2 3" key="1">
    <citation type="journal article" date="2013" name="Nat. Genet.">
        <title>The genome of the hydatid tapeworm Echinococcus granulosus.</title>
        <authorList>
            <person name="Zheng H."/>
            <person name="Zhang W."/>
            <person name="Zhang L."/>
            <person name="Zhang Z."/>
            <person name="Li J."/>
            <person name="Lu G."/>
            <person name="Zhu Y."/>
            <person name="Wang Y."/>
            <person name="Huang Y."/>
            <person name="Liu J."/>
            <person name="Kang H."/>
            <person name="Chen J."/>
            <person name="Wang L."/>
            <person name="Chen A."/>
            <person name="Yu S."/>
            <person name="Gao Z."/>
            <person name="Jin L."/>
            <person name="Gu W."/>
            <person name="Wang Z."/>
            <person name="Zhao L."/>
            <person name="Shi B."/>
            <person name="Wen H."/>
            <person name="Lin R."/>
            <person name="Jones M.K."/>
            <person name="Brejova B."/>
            <person name="Vinar T."/>
            <person name="Zhao G."/>
            <person name="McManus D.P."/>
            <person name="Chen Z."/>
            <person name="Zhou Y."/>
            <person name="Wang S."/>
        </authorList>
    </citation>
    <scope>NUCLEOTIDE SEQUENCE [LARGE SCALE GENOMIC DNA]</scope>
</reference>
<accession>W6UX37</accession>